<dbReference type="Proteomes" id="UP001628179">
    <property type="component" value="Unassembled WGS sequence"/>
</dbReference>
<dbReference type="InterPro" id="IPR036465">
    <property type="entry name" value="vWFA_dom_sf"/>
</dbReference>
<dbReference type="GeneID" id="98176427"/>
<evidence type="ECO:0000256" key="5">
    <source>
        <dbReference type="ARBA" id="ARBA00022786"/>
    </source>
</evidence>
<reference evidence="10 11" key="1">
    <citation type="submission" date="2024-09" db="EMBL/GenBank/DDBJ databases">
        <title>Itraconazole resistance in Madurella fahalii resulting from another homologue of gene encoding cytochrome P450 14-alpha sterol demethylase (CYP51).</title>
        <authorList>
            <person name="Yoshioka I."/>
            <person name="Fahal A.H."/>
            <person name="Kaneko S."/>
            <person name="Yaguchi T."/>
        </authorList>
    </citation>
    <scope>NUCLEOTIDE SEQUENCE [LARGE SCALE GENOMIC DNA]</scope>
    <source>
        <strain evidence="10 11">IFM 68171</strain>
    </source>
</reference>
<evidence type="ECO:0000313" key="11">
    <source>
        <dbReference type="Proteomes" id="UP001628179"/>
    </source>
</evidence>
<evidence type="ECO:0000256" key="6">
    <source>
        <dbReference type="ARBA" id="ARBA00022833"/>
    </source>
</evidence>
<protein>
    <recommendedName>
        <fullName evidence="12">Dihydroxyacid dehydratase</fullName>
    </recommendedName>
</protein>
<dbReference type="CDD" id="cd20336">
    <property type="entry name" value="Rcat_RBR"/>
    <property type="match status" value="1"/>
</dbReference>
<keyword evidence="1" id="KW-0808">Transferase</keyword>
<dbReference type="Pfam" id="PF26200">
    <property type="entry name" value="Rcat_RNF216"/>
    <property type="match status" value="1"/>
</dbReference>
<keyword evidence="4 7" id="KW-0863">Zinc-finger</keyword>
<gene>
    <name evidence="10" type="ORF">MFIFM68171_05684</name>
</gene>
<evidence type="ECO:0000256" key="1">
    <source>
        <dbReference type="ARBA" id="ARBA00022679"/>
    </source>
</evidence>
<evidence type="ECO:0000259" key="8">
    <source>
        <dbReference type="PROSITE" id="PS50089"/>
    </source>
</evidence>
<feature type="domain" description="RING-type" evidence="9">
    <location>
        <begin position="878"/>
        <end position="1082"/>
    </location>
</feature>
<evidence type="ECO:0000256" key="3">
    <source>
        <dbReference type="ARBA" id="ARBA00022737"/>
    </source>
</evidence>
<dbReference type="EMBL" id="BAAFSV010000003">
    <property type="protein sequence ID" value="GAB1315474.1"/>
    <property type="molecule type" value="Genomic_DNA"/>
</dbReference>
<dbReference type="PANTHER" id="PTHR11685">
    <property type="entry name" value="RBR FAMILY RING FINGER AND IBR DOMAIN-CONTAINING"/>
    <property type="match status" value="1"/>
</dbReference>
<dbReference type="PROSITE" id="PS51873">
    <property type="entry name" value="TRIAD"/>
    <property type="match status" value="1"/>
</dbReference>
<keyword evidence="6" id="KW-0862">Zinc</keyword>
<dbReference type="Gene3D" id="3.40.50.410">
    <property type="entry name" value="von Willebrand factor, type A domain"/>
    <property type="match status" value="1"/>
</dbReference>
<keyword evidence="11" id="KW-1185">Reference proteome</keyword>
<dbReference type="SUPFAM" id="SSF57850">
    <property type="entry name" value="RING/U-box"/>
    <property type="match status" value="1"/>
</dbReference>
<evidence type="ECO:0000256" key="4">
    <source>
        <dbReference type="ARBA" id="ARBA00022771"/>
    </source>
</evidence>
<evidence type="ECO:0000313" key="10">
    <source>
        <dbReference type="EMBL" id="GAB1315474.1"/>
    </source>
</evidence>
<keyword evidence="3" id="KW-0677">Repeat</keyword>
<evidence type="ECO:0000256" key="7">
    <source>
        <dbReference type="PROSITE-ProRule" id="PRU00175"/>
    </source>
</evidence>
<dbReference type="InterPro" id="IPR001841">
    <property type="entry name" value="Znf_RING"/>
</dbReference>
<dbReference type="RefSeq" id="XP_070917205.1">
    <property type="nucleotide sequence ID" value="XM_071061104.1"/>
</dbReference>
<accession>A0ABQ0GCH5</accession>
<evidence type="ECO:0008006" key="12">
    <source>
        <dbReference type="Google" id="ProtNLM"/>
    </source>
</evidence>
<keyword evidence="2" id="KW-0479">Metal-binding</keyword>
<dbReference type="InterPro" id="IPR044066">
    <property type="entry name" value="TRIAD_supradom"/>
</dbReference>
<evidence type="ECO:0000256" key="2">
    <source>
        <dbReference type="ARBA" id="ARBA00022723"/>
    </source>
</evidence>
<name>A0ABQ0GCH5_9PEZI</name>
<keyword evidence="5" id="KW-0833">Ubl conjugation pathway</keyword>
<organism evidence="10 11">
    <name type="scientific">Madurella fahalii</name>
    <dbReference type="NCBI Taxonomy" id="1157608"/>
    <lineage>
        <taxon>Eukaryota</taxon>
        <taxon>Fungi</taxon>
        <taxon>Dikarya</taxon>
        <taxon>Ascomycota</taxon>
        <taxon>Pezizomycotina</taxon>
        <taxon>Sordariomycetes</taxon>
        <taxon>Sordariomycetidae</taxon>
        <taxon>Sordariales</taxon>
        <taxon>Sordariales incertae sedis</taxon>
        <taxon>Madurella</taxon>
    </lineage>
</organism>
<feature type="domain" description="RING-type" evidence="8">
    <location>
        <begin position="882"/>
        <end position="937"/>
    </location>
</feature>
<dbReference type="SUPFAM" id="SSF53300">
    <property type="entry name" value="vWA-like"/>
    <property type="match status" value="1"/>
</dbReference>
<evidence type="ECO:0000259" key="9">
    <source>
        <dbReference type="PROSITE" id="PS51873"/>
    </source>
</evidence>
<dbReference type="InterPro" id="IPR031127">
    <property type="entry name" value="E3_UB_ligase_RBR"/>
</dbReference>
<dbReference type="PROSITE" id="PS50089">
    <property type="entry name" value="ZF_RING_2"/>
    <property type="match status" value="1"/>
</dbReference>
<proteinExistence type="predicted"/>
<dbReference type="Gene3D" id="1.20.120.1750">
    <property type="match status" value="1"/>
</dbReference>
<comment type="caution">
    <text evidence="10">The sequence shown here is derived from an EMBL/GenBank/DDBJ whole genome shotgun (WGS) entry which is preliminary data.</text>
</comment>
<sequence length="1103" mass="121010">MAATHPEAYDLMIVTDATASMGAFLQSLSSSLQDIIRISATTGCFSRIGVLAYRDYDSFSGSVTQWSGWHSRDADSETSQHALLSFVSAIRPLGGDDWPEATKTSLAHAYQLMRADAKTIILLYADASPHVKHNSNPRMWQAEQDALRKPGAYGGNAALFSDWTSVASTLSGGEKRAQVFTIIEPGRSGTETTPFFTYLSARTGGVCMTIDGTASSALISKVTVGLLVAWMGVADRQGTTQETTHLATLVYFTDVSGIDRGTSETDAEAARYLPISQGGDRKALVDNLTQSPIYLESMAHVIPRRERGVLDFAKRYRADPEYRDLVVEQLAEIIESDVSAIALNPVFGNLWRTVCNDRSNPARDGLITKFGLQVDKISDAEKKASMKKWLEESYDMTGEIVEAIESVSAEARYPCVLLDSTLRFAASQESSDEEDVSMDFTRDELLEIGRSCDYRILRRLGRILTRLTYVNSEEELPAHIAGMSINDVPRIPVALCQQAHQRMFWKVLLHTVLPGTMLAARSAALLAALSLRMGMKPLEEAAISELLSMRNKWNTLDIPETWNTNCLTLLLEADTKYQKLIANSPPDTATGPTILKPEDRRLFQALVDYKLLEMNLDTSLTAKLGWTPQKSKVALGPVVVCKACHFPRSVTIMAEGGVCGMCATPEGDCHIQGGRDAMIHGNVAKTDDSTTQATWSECSMANCRAQYVVYFPEHLNVRAKCHYCRQKPMYKRNDPNYERLTTAPCVTCTLCANRLIWPVEYRPSDFNPAEYKCPGCTSNKATITTEETTARALAAENGNAWLLRNDAGTIKEPFNNRSLFHTISTAAPTAEDRAAFADKVAILPRTEQLTLQIRGKPLHNTAELVAALGGWVSARRVQTGTCTLCFDARKKRELRAACGGRRGCGERICGGCVQSWYGINRAGAVINVAALSCPFCRRQPTTKVDLPAGLRYLAGLKEAVRDAGTWVYAWCPGCESAKRYVERVCAQGAPPEVGPAWRCEECAVAAAAAAAAAAGGARAAKAWNPREIKDCPGCGVATEKTFGCDHMSCPCGTHWCYRCGKDVGEALIYKHMSDEHGGWYDGMDYEEEEMDYQEEEMVDEGGY</sequence>